<feature type="compositionally biased region" description="Polar residues" evidence="1">
    <location>
        <begin position="1092"/>
        <end position="1128"/>
    </location>
</feature>
<name>A0A1B9GUL8_9TREE</name>
<feature type="compositionally biased region" description="Low complexity" evidence="1">
    <location>
        <begin position="1443"/>
        <end position="1452"/>
    </location>
</feature>
<feature type="compositionally biased region" description="Low complexity" evidence="1">
    <location>
        <begin position="330"/>
        <end position="341"/>
    </location>
</feature>
<feature type="compositionally biased region" description="Polar residues" evidence="1">
    <location>
        <begin position="259"/>
        <end position="270"/>
    </location>
</feature>
<feature type="region of interest" description="Disordered" evidence="1">
    <location>
        <begin position="1013"/>
        <end position="1150"/>
    </location>
</feature>
<feature type="compositionally biased region" description="Polar residues" evidence="1">
    <location>
        <begin position="1647"/>
        <end position="1658"/>
    </location>
</feature>
<feature type="compositionally biased region" description="Basic and acidic residues" evidence="1">
    <location>
        <begin position="770"/>
        <end position="794"/>
    </location>
</feature>
<feature type="region of interest" description="Disordered" evidence="1">
    <location>
        <begin position="1163"/>
        <end position="1820"/>
    </location>
</feature>
<feature type="compositionally biased region" description="Polar residues" evidence="1">
    <location>
        <begin position="1288"/>
        <end position="1300"/>
    </location>
</feature>
<feature type="compositionally biased region" description="Basic and acidic residues" evidence="1">
    <location>
        <begin position="277"/>
        <end position="309"/>
    </location>
</feature>
<feature type="compositionally biased region" description="Pro residues" evidence="1">
    <location>
        <begin position="434"/>
        <end position="447"/>
    </location>
</feature>
<protein>
    <submittedName>
        <fullName evidence="2">Uncharacterized protein</fullName>
    </submittedName>
</protein>
<feature type="region of interest" description="Disordered" evidence="1">
    <location>
        <begin position="409"/>
        <end position="960"/>
    </location>
</feature>
<feature type="compositionally biased region" description="Polar residues" evidence="1">
    <location>
        <begin position="1583"/>
        <end position="1599"/>
    </location>
</feature>
<organism evidence="2 3">
    <name type="scientific">Kwoniella heveanensis BCC8398</name>
    <dbReference type="NCBI Taxonomy" id="1296120"/>
    <lineage>
        <taxon>Eukaryota</taxon>
        <taxon>Fungi</taxon>
        <taxon>Dikarya</taxon>
        <taxon>Basidiomycota</taxon>
        <taxon>Agaricomycotina</taxon>
        <taxon>Tremellomycetes</taxon>
        <taxon>Tremellales</taxon>
        <taxon>Cryptococcaceae</taxon>
        <taxon>Kwoniella</taxon>
    </lineage>
</organism>
<feature type="compositionally biased region" description="Gly residues" evidence="1">
    <location>
        <begin position="721"/>
        <end position="737"/>
    </location>
</feature>
<feature type="compositionally biased region" description="Polar residues" evidence="1">
    <location>
        <begin position="506"/>
        <end position="526"/>
    </location>
</feature>
<feature type="compositionally biased region" description="Basic and acidic residues" evidence="1">
    <location>
        <begin position="903"/>
        <end position="913"/>
    </location>
</feature>
<evidence type="ECO:0000256" key="1">
    <source>
        <dbReference type="SAM" id="MobiDB-lite"/>
    </source>
</evidence>
<feature type="compositionally biased region" description="Polar residues" evidence="1">
    <location>
        <begin position="887"/>
        <end position="902"/>
    </location>
</feature>
<feature type="compositionally biased region" description="Basic and acidic residues" evidence="1">
    <location>
        <begin position="1669"/>
        <end position="1678"/>
    </location>
</feature>
<feature type="compositionally biased region" description="Polar residues" evidence="1">
    <location>
        <begin position="1691"/>
        <end position="1715"/>
    </location>
</feature>
<accession>A0A1B9GUL8</accession>
<feature type="compositionally biased region" description="Polar residues" evidence="1">
    <location>
        <begin position="1424"/>
        <end position="1433"/>
    </location>
</feature>
<reference evidence="2 3" key="1">
    <citation type="submission" date="2013-07" db="EMBL/GenBank/DDBJ databases">
        <title>The Genome Sequence of Cryptococcus heveanensis BCC8398.</title>
        <authorList>
            <consortium name="The Broad Institute Genome Sequencing Platform"/>
            <person name="Cuomo C."/>
            <person name="Litvintseva A."/>
            <person name="Chen Y."/>
            <person name="Heitman J."/>
            <person name="Sun S."/>
            <person name="Springer D."/>
            <person name="Dromer F."/>
            <person name="Young S.K."/>
            <person name="Zeng Q."/>
            <person name="Gargeya S."/>
            <person name="Fitzgerald M."/>
            <person name="Abouelleil A."/>
            <person name="Alvarado L."/>
            <person name="Berlin A.M."/>
            <person name="Chapman S.B."/>
            <person name="Dewar J."/>
            <person name="Goldberg J."/>
            <person name="Griggs A."/>
            <person name="Gujja S."/>
            <person name="Hansen M."/>
            <person name="Howarth C."/>
            <person name="Imamovic A."/>
            <person name="Larimer J."/>
            <person name="McCowan C."/>
            <person name="Murphy C."/>
            <person name="Pearson M."/>
            <person name="Priest M."/>
            <person name="Roberts A."/>
            <person name="Saif S."/>
            <person name="Shea T."/>
            <person name="Sykes S."/>
            <person name="Wortman J."/>
            <person name="Nusbaum C."/>
            <person name="Birren B."/>
        </authorList>
    </citation>
    <scope>NUCLEOTIDE SEQUENCE [LARGE SCALE GENOMIC DNA]</scope>
    <source>
        <strain evidence="2 3">BCC8398</strain>
    </source>
</reference>
<feature type="compositionally biased region" description="Low complexity" evidence="1">
    <location>
        <begin position="1497"/>
        <end position="1508"/>
    </location>
</feature>
<feature type="compositionally biased region" description="Polar residues" evidence="1">
    <location>
        <begin position="225"/>
        <end position="251"/>
    </location>
</feature>
<feature type="compositionally biased region" description="Polar residues" evidence="1">
    <location>
        <begin position="1388"/>
        <end position="1403"/>
    </location>
</feature>
<dbReference type="Proteomes" id="UP000092666">
    <property type="component" value="Unassembled WGS sequence"/>
</dbReference>
<feature type="compositionally biased region" description="Pro residues" evidence="1">
    <location>
        <begin position="680"/>
        <end position="690"/>
    </location>
</feature>
<feature type="compositionally biased region" description="Polar residues" evidence="1">
    <location>
        <begin position="46"/>
        <end position="75"/>
    </location>
</feature>
<feature type="compositionally biased region" description="Pro residues" evidence="1">
    <location>
        <begin position="753"/>
        <end position="766"/>
    </location>
</feature>
<feature type="compositionally biased region" description="Low complexity" evidence="1">
    <location>
        <begin position="12"/>
        <end position="27"/>
    </location>
</feature>
<feature type="region of interest" description="Disordered" evidence="1">
    <location>
        <begin position="1"/>
        <end position="370"/>
    </location>
</feature>
<feature type="compositionally biased region" description="Acidic residues" evidence="1">
    <location>
        <begin position="1741"/>
        <end position="1755"/>
    </location>
</feature>
<feature type="compositionally biased region" description="Low complexity" evidence="1">
    <location>
        <begin position="1305"/>
        <end position="1321"/>
    </location>
</feature>
<evidence type="ECO:0000313" key="3">
    <source>
        <dbReference type="Proteomes" id="UP000092666"/>
    </source>
</evidence>
<feature type="compositionally biased region" description="Low complexity" evidence="1">
    <location>
        <begin position="112"/>
        <end position="136"/>
    </location>
</feature>
<feature type="compositionally biased region" description="Basic and acidic residues" evidence="1">
    <location>
        <begin position="1716"/>
        <end position="1740"/>
    </location>
</feature>
<feature type="compositionally biased region" description="Polar residues" evidence="1">
    <location>
        <begin position="449"/>
        <end position="468"/>
    </location>
</feature>
<feature type="compositionally biased region" description="Polar residues" evidence="1">
    <location>
        <begin position="137"/>
        <end position="152"/>
    </location>
</feature>
<feature type="compositionally biased region" description="Basic and acidic residues" evidence="1">
    <location>
        <begin position="1809"/>
        <end position="1820"/>
    </location>
</feature>
<proteinExistence type="predicted"/>
<feature type="compositionally biased region" description="Basic and acidic residues" evidence="1">
    <location>
        <begin position="1223"/>
        <end position="1242"/>
    </location>
</feature>
<reference evidence="3" key="2">
    <citation type="submission" date="2013-12" db="EMBL/GenBank/DDBJ databases">
        <title>Evolution of pathogenesis and genome organization in the Tremellales.</title>
        <authorList>
            <person name="Cuomo C."/>
            <person name="Litvintseva A."/>
            <person name="Heitman J."/>
            <person name="Chen Y."/>
            <person name="Sun S."/>
            <person name="Springer D."/>
            <person name="Dromer F."/>
            <person name="Young S."/>
            <person name="Zeng Q."/>
            <person name="Chapman S."/>
            <person name="Gujja S."/>
            <person name="Saif S."/>
            <person name="Birren B."/>
        </authorList>
    </citation>
    <scope>NUCLEOTIDE SEQUENCE [LARGE SCALE GENOMIC DNA]</scope>
    <source>
        <strain evidence="3">BCC8398</strain>
    </source>
</reference>
<dbReference type="EMBL" id="KV700124">
    <property type="protein sequence ID" value="OCF34575.1"/>
    <property type="molecule type" value="Genomic_DNA"/>
</dbReference>
<keyword evidence="3" id="KW-1185">Reference proteome</keyword>
<feature type="compositionally biased region" description="Pro residues" evidence="1">
    <location>
        <begin position="630"/>
        <end position="640"/>
    </location>
</feature>
<feature type="compositionally biased region" description="Basic and acidic residues" evidence="1">
    <location>
        <begin position="923"/>
        <end position="937"/>
    </location>
</feature>
<feature type="compositionally biased region" description="Basic and acidic residues" evidence="1">
    <location>
        <begin position="576"/>
        <end position="593"/>
    </location>
</feature>
<feature type="compositionally biased region" description="Gly residues" evidence="1">
    <location>
        <begin position="544"/>
        <end position="558"/>
    </location>
</feature>
<sequence>MSDPQRIDTANITPISPLSTPESSLPPIAEPLRPLFTHQPLDRSRTPSSGSGIAGSHSKTQQHPPTSTFAHSVASNPLGIEGLVHPYGTGTRRSAIDDPMNPFLDEREYESRPSSLPSIEESSPRIDPSIPSSQQSLMDRQSPVESGTGTQSEQEEVDLDITPRAETRPRFLDTSQIDPNPFLSESPSLAPQSRQELIDEPISKSTIPPALATSGGSHDPPRASPRQSFSQAEQLSDSPAVTTAEGTTTSHPPLPGGSASASRPNPNLTTEDPWEPEGTREEGVKARGTIDFDTGVRETHITPRLDYKQKAAPPLLDRSTTAGQETLSIPNPGQAGAAAPGHDPNVPASGSPAGHALASTGGQAAQHAPQSEHIRAQGWFSRLMIHVRSLRRNIAVKLGCLAHAMDEDVDREATTTPRSRSPLQARDELHLNPPNDPPPYVVPPPPGASVSSEEQQLSPKSTAQTNPPTIGRGSDDPESPTKKSTTSGQAGKDIVPAAEDNLGDTEAQQTSRNAPDTSSSVSNPGQARSSPSFSAALSLPPGLPGGTEAGSGGGSGEPHGGENKAEEGGASSSGPGRDEGKDSKSGRKSEDSKKKKSQRRAPAGQLPPSSPHTTQTTQYLEGETSETPSQAPPVEAPAYPPKAHRTTNPGSSPHISEDHSGPSSQSASRGDPEEATSPMTYPPPPPPPESQAPGRPRNRGFLGGVQQVTGLLRRSLDMGRSGNGGRSGSAATGGRGGKQAPSSQDMMRETPAIVPPTGMPPTPSTQPPKEGVHKRTPSEGHKAPEHPTLWEKVKNRTGLGKLSSNPSHGRNKRSRPHTAPAASTSQTGQEDPTPVQGCDPPPKGPHSRFGYGQNLQETQAGPSRHRDLSCKAETSQEPPSNRPAGVTTESNQAEELQRPTQGSRHDGQQRRLDPGQVSLQDEYPGHTRDQTTREQRQETQQQHELQEQVSMQSPLGPGLASFSETRSAIEAWLRNQTQTATAQAAAQLDHRLCAVITALSDLTAADLEQATTGAASSLRPPLRSQRHVSFPGIGSSTGTPPLARPHSSVETTRQTRQSAEPAPGSSLVLGPTKISSLPTPMSPLPPSATMAQAGSGSSRGTFGQGPQRSAEQPQYIQVPSPIPTSQQLIPPLTTVDLGDNGHSESSKSGVEINVQQNASAIERKPLLSDITTPVSSSGTRSPSYAEGETQLQNQSEPSATAFKDQGQGAHTPAGGKLHPLSVSRRDEAAERSRRATTKEKGKWKATRSSSDKRSSQGHAGGSASANIESLGNEEYPSTSEPVPVRQDVTPTSPGTKTTQNDLKRSSLNASTGAASTASDATPRPPHRVQMQQQLSNVDEPVTPPDFTAPTASHGTVAMESSTERPAELGQGGSHELDQGFSLPPVGGETQNSDYQPETPSITGISAYAFEHTPPPQVPQRKEQSSSLPATPSSVDALERSSESHPPSTSASPDKSSHRIAPAGSTTSKALGQAVGRITETKPFTPGVSTGGKLDPPALSSSVSALALSEKSHTGKISLSGQDASDEAESSSDGLARSPPSRDPLAHLQDDSSGAIKTGAGHAESTQAQDPASEGKANWDVETKQSASYYGINPNPQAGPSSRPYLATPPAISAASICGEQPVAEPPDIQTDKTSHTPPPSKAGNANAPASDSSISTSFGGDALGPCSHTTDHASRDRTPSQQISDDPEPATGQTSKHGSPRVSSLGTRSEQGSEASSEHRAEHRNPPEDERESKNKREIENEYESEYGSEYENGQESEHDGEQDTLPPGSPELEYQLERLPRAVTPLEDDQPILPPDAQRTGRSGRVRRAWDKLTKTPKK</sequence>
<feature type="compositionally biased region" description="Polar residues" evidence="1">
    <location>
        <begin position="318"/>
        <end position="329"/>
    </location>
</feature>
<feature type="compositionally biased region" description="Basic and acidic residues" evidence="1">
    <location>
        <begin position="161"/>
        <end position="171"/>
    </location>
</feature>
<feature type="compositionally biased region" description="Polar residues" evidence="1">
    <location>
        <begin position="173"/>
        <end position="195"/>
    </location>
</feature>
<feature type="compositionally biased region" description="Low complexity" evidence="1">
    <location>
        <begin position="527"/>
        <end position="540"/>
    </location>
</feature>
<feature type="compositionally biased region" description="Polar residues" evidence="1">
    <location>
        <begin position="821"/>
        <end position="830"/>
    </location>
</feature>
<feature type="compositionally biased region" description="Polar residues" evidence="1">
    <location>
        <begin position="1189"/>
        <end position="1198"/>
    </location>
</feature>
<gene>
    <name evidence="2" type="ORF">I316_03616</name>
</gene>
<feature type="compositionally biased region" description="Polar residues" evidence="1">
    <location>
        <begin position="1048"/>
        <end position="1058"/>
    </location>
</feature>
<feature type="compositionally biased region" description="Polar residues" evidence="1">
    <location>
        <begin position="1169"/>
        <end position="1182"/>
    </location>
</feature>
<evidence type="ECO:0000313" key="2">
    <source>
        <dbReference type="EMBL" id="OCF34575.1"/>
    </source>
</evidence>